<gene>
    <name evidence="1" type="ORF">GJ743_08985</name>
</gene>
<dbReference type="Proteomes" id="UP000433071">
    <property type="component" value="Unassembled WGS sequence"/>
</dbReference>
<accession>A0A6I3M6C8</accession>
<reference evidence="1 2" key="1">
    <citation type="submission" date="2019-11" db="EMBL/GenBank/DDBJ databases">
        <title>Agromyces kandeliae sp. nov., isolated from mangrove soil.</title>
        <authorList>
            <person name="Wang R."/>
        </authorList>
    </citation>
    <scope>NUCLEOTIDE SEQUENCE [LARGE SCALE GENOMIC DNA]</scope>
    <source>
        <strain evidence="1 2">JCM 11433</strain>
    </source>
</reference>
<evidence type="ECO:0000313" key="2">
    <source>
        <dbReference type="Proteomes" id="UP000433071"/>
    </source>
</evidence>
<keyword evidence="2" id="KW-1185">Reference proteome</keyword>
<dbReference type="EMBL" id="WMLB01000022">
    <property type="protein sequence ID" value="MTH68501.1"/>
    <property type="molecule type" value="Genomic_DNA"/>
</dbReference>
<dbReference type="AlphaFoldDB" id="A0A6I3M6C8"/>
<dbReference type="RefSeq" id="WP_155051550.1">
    <property type="nucleotide sequence ID" value="NZ_BAAAIB010000007.1"/>
</dbReference>
<sequence length="122" mass="13280">MVDEGDRGRALAVAVAERVTAKYPATSVEIRDGGGFHGTVATFTPRNPGGAPLVLLAAYDWSFDIHAGRFILFDTEPMEGSEPEQVDLIVEAILEVAREGVSRGFFDRLISFGRDRVGPWSK</sequence>
<name>A0A6I3M6C8_9MICO</name>
<comment type="caution">
    <text evidence="1">The sequence shown here is derived from an EMBL/GenBank/DDBJ whole genome shotgun (WGS) entry which is preliminary data.</text>
</comment>
<proteinExistence type="predicted"/>
<evidence type="ECO:0000313" key="1">
    <source>
        <dbReference type="EMBL" id="MTH68501.1"/>
    </source>
</evidence>
<protein>
    <submittedName>
        <fullName evidence="1">Uncharacterized protein</fullName>
    </submittedName>
</protein>
<organism evidence="1 2">
    <name type="scientific">Agromyces bracchium</name>
    <dbReference type="NCBI Taxonomy" id="88376"/>
    <lineage>
        <taxon>Bacteria</taxon>
        <taxon>Bacillati</taxon>
        <taxon>Actinomycetota</taxon>
        <taxon>Actinomycetes</taxon>
        <taxon>Micrococcales</taxon>
        <taxon>Microbacteriaceae</taxon>
        <taxon>Agromyces</taxon>
    </lineage>
</organism>